<proteinExistence type="predicted"/>
<dbReference type="HOGENOM" id="CLU_083880_0_0_4"/>
<sequence length="267" mass="28760">MKESAMTPQRPDETTLHAWVDGELQPDAAAAVAQWLAEHPEEAARMAAIQAQNAGLQALHAQLLEEPVPPQLMRSLQKPALQWRWPHALAAGIMLSVGLGLGYGAGQQKSGSLSADTAAQLPGFVREAAAAHAVYVPEQRHPVEVAAQQQAHLVQWLSKRLGVALKPPVLEAQGFHLMGGRLLPGETGQARAQFMYEDQAGQRVTLYVSVLDPETAAASAPASFQWSSDGASHGFYWIEGRQGYALSASLPRERLQALANAVYQQLN</sequence>
<protein>
    <submittedName>
        <fullName evidence="1">Anti-sigma factor</fullName>
    </submittedName>
</protein>
<gene>
    <name evidence="1" type="ORF">O987_05915</name>
</gene>
<name>A0A076PPP4_COMTE</name>
<dbReference type="EMBL" id="CP006704">
    <property type="protein sequence ID" value="AIJ45342.1"/>
    <property type="molecule type" value="Genomic_DNA"/>
</dbReference>
<evidence type="ECO:0000313" key="2">
    <source>
        <dbReference type="Proteomes" id="UP000028782"/>
    </source>
</evidence>
<accession>A0A076PPP4</accession>
<evidence type="ECO:0000313" key="1">
    <source>
        <dbReference type="EMBL" id="AIJ45342.1"/>
    </source>
</evidence>
<organism evidence="1 2">
    <name type="scientific">Comamonas testosteroni TK102</name>
    <dbReference type="NCBI Taxonomy" id="1392005"/>
    <lineage>
        <taxon>Bacteria</taxon>
        <taxon>Pseudomonadati</taxon>
        <taxon>Pseudomonadota</taxon>
        <taxon>Betaproteobacteria</taxon>
        <taxon>Burkholderiales</taxon>
        <taxon>Comamonadaceae</taxon>
        <taxon>Comamonas</taxon>
    </lineage>
</organism>
<reference evidence="1 2" key="1">
    <citation type="journal article" date="2014" name="Genome Announc.">
        <title>Complete Genome Sequence of Polychlorinated Biphenyl Degrader Comamonas testosteroni TK102 (NBRC 109938).</title>
        <authorList>
            <person name="Fukuda K."/>
            <person name="Hosoyama A."/>
            <person name="Tsuchikane K."/>
            <person name="Ohji S."/>
            <person name="Yamazoe A."/>
            <person name="Fujita N."/>
            <person name="Shintani M."/>
            <person name="Kimbara K."/>
        </authorList>
    </citation>
    <scope>NUCLEOTIDE SEQUENCE [LARGE SCALE GENOMIC DNA]</scope>
    <source>
        <strain evidence="1">TK102</strain>
    </source>
</reference>
<dbReference type="AlphaFoldDB" id="A0A076PPP4"/>
<dbReference type="KEGG" id="ctes:O987_05915"/>
<dbReference type="Proteomes" id="UP000028782">
    <property type="component" value="Chromosome"/>
</dbReference>